<dbReference type="Proteomes" id="UP000481153">
    <property type="component" value="Unassembled WGS sequence"/>
</dbReference>
<evidence type="ECO:0000259" key="5">
    <source>
        <dbReference type="Pfam" id="PF13649"/>
    </source>
</evidence>
<reference evidence="6 7" key="1">
    <citation type="submission" date="2019-07" db="EMBL/GenBank/DDBJ databases">
        <title>Genomics analysis of Aphanomyces spp. identifies a new class of oomycete effector associated with host adaptation.</title>
        <authorList>
            <person name="Gaulin E."/>
        </authorList>
    </citation>
    <scope>NUCLEOTIDE SEQUENCE [LARGE SCALE GENOMIC DNA]</scope>
    <source>
        <strain evidence="6 7">ATCC 201684</strain>
    </source>
</reference>
<evidence type="ECO:0000256" key="4">
    <source>
        <dbReference type="ARBA" id="ARBA00022691"/>
    </source>
</evidence>
<comment type="similarity">
    <text evidence="1">Belongs to the ANT/ATPSC lysine N-methyltransferase family.</text>
</comment>
<dbReference type="VEuPathDB" id="FungiDB:AeMF1_004346"/>
<dbReference type="GO" id="GO:1905706">
    <property type="term" value="P:regulation of mitochondrial ATP synthesis coupled proton transport"/>
    <property type="evidence" value="ECO:0007669"/>
    <property type="project" value="TreeGrafter"/>
</dbReference>
<keyword evidence="3" id="KW-0808">Transferase</keyword>
<dbReference type="Gene3D" id="3.40.50.150">
    <property type="entry name" value="Vaccinia Virus protein VP39"/>
    <property type="match status" value="1"/>
</dbReference>
<accession>A0A6G0X2H8</accession>
<evidence type="ECO:0000256" key="2">
    <source>
        <dbReference type="ARBA" id="ARBA00022603"/>
    </source>
</evidence>
<evidence type="ECO:0000313" key="6">
    <source>
        <dbReference type="EMBL" id="KAF0734083.1"/>
    </source>
</evidence>
<keyword evidence="4" id="KW-0949">S-adenosyl-L-methionine</keyword>
<name>A0A6G0X2H8_9STRA</name>
<dbReference type="PANTHER" id="PTHR13610">
    <property type="entry name" value="METHYLTRANSFERASE DOMAIN-CONTAINING PROTEIN"/>
    <property type="match status" value="1"/>
</dbReference>
<dbReference type="PANTHER" id="PTHR13610:SF11">
    <property type="entry name" value="METHYLTRANSFERASE DOMAIN-CONTAINING PROTEIN"/>
    <property type="match status" value="1"/>
</dbReference>
<dbReference type="AlphaFoldDB" id="A0A6G0X2H8"/>
<keyword evidence="2" id="KW-0489">Methyltransferase</keyword>
<dbReference type="SUPFAM" id="SSF53335">
    <property type="entry name" value="S-adenosyl-L-methionine-dependent methyltransferases"/>
    <property type="match status" value="1"/>
</dbReference>
<evidence type="ECO:0000313" key="7">
    <source>
        <dbReference type="Proteomes" id="UP000481153"/>
    </source>
</evidence>
<sequence>MDRRQEWSDEDEEEESTFMWLEGDSLAPPCQSDYDVVHEIIRLAKVTSDDVVFDLGCGDGRICIAAARQHGASAVGVEIEEPLITKFKERIGRYKLEDKVQVVHGDLMETDLTRATVIVTYLLPEALTLLDEKLKACVERGCRIVSNTWHIPGWTHDIKVDVGPFNNVPLYLYTHYTPNSN</sequence>
<organism evidence="6 7">
    <name type="scientific">Aphanomyces euteiches</name>
    <dbReference type="NCBI Taxonomy" id="100861"/>
    <lineage>
        <taxon>Eukaryota</taxon>
        <taxon>Sar</taxon>
        <taxon>Stramenopiles</taxon>
        <taxon>Oomycota</taxon>
        <taxon>Saprolegniomycetes</taxon>
        <taxon>Saprolegniales</taxon>
        <taxon>Verrucalvaceae</taxon>
        <taxon>Aphanomyces</taxon>
    </lineage>
</organism>
<proteinExistence type="inferred from homology"/>
<protein>
    <recommendedName>
        <fullName evidence="5">Methyltransferase domain-containing protein</fullName>
    </recommendedName>
</protein>
<dbReference type="InterPro" id="IPR041698">
    <property type="entry name" value="Methyltransf_25"/>
</dbReference>
<dbReference type="GO" id="GO:0016279">
    <property type="term" value="F:protein-lysine N-methyltransferase activity"/>
    <property type="evidence" value="ECO:0007669"/>
    <property type="project" value="InterPro"/>
</dbReference>
<gene>
    <name evidence="6" type="ORF">Ae201684_009252</name>
</gene>
<dbReference type="CDD" id="cd02440">
    <property type="entry name" value="AdoMet_MTases"/>
    <property type="match status" value="1"/>
</dbReference>
<keyword evidence="7" id="KW-1185">Reference proteome</keyword>
<dbReference type="GO" id="GO:0032259">
    <property type="term" value="P:methylation"/>
    <property type="evidence" value="ECO:0007669"/>
    <property type="project" value="UniProtKB-KW"/>
</dbReference>
<dbReference type="Pfam" id="PF13649">
    <property type="entry name" value="Methyltransf_25"/>
    <property type="match status" value="1"/>
</dbReference>
<dbReference type="OrthoDB" id="66144at2759"/>
<comment type="caution">
    <text evidence="6">The sequence shown here is derived from an EMBL/GenBank/DDBJ whole genome shotgun (WGS) entry which is preliminary data.</text>
</comment>
<feature type="domain" description="Methyltransferase" evidence="5">
    <location>
        <begin position="52"/>
        <end position="143"/>
    </location>
</feature>
<evidence type="ECO:0000256" key="3">
    <source>
        <dbReference type="ARBA" id="ARBA00022679"/>
    </source>
</evidence>
<dbReference type="EMBL" id="VJMJ01000118">
    <property type="protein sequence ID" value="KAF0734083.1"/>
    <property type="molecule type" value="Genomic_DNA"/>
</dbReference>
<evidence type="ECO:0000256" key="1">
    <source>
        <dbReference type="ARBA" id="ARBA00010633"/>
    </source>
</evidence>
<dbReference type="GO" id="GO:0005739">
    <property type="term" value="C:mitochondrion"/>
    <property type="evidence" value="ECO:0007669"/>
    <property type="project" value="TreeGrafter"/>
</dbReference>
<dbReference type="InterPro" id="IPR026170">
    <property type="entry name" value="FAM173A/B"/>
</dbReference>
<dbReference type="InterPro" id="IPR029063">
    <property type="entry name" value="SAM-dependent_MTases_sf"/>
</dbReference>